<evidence type="ECO:0000256" key="4">
    <source>
        <dbReference type="ARBA" id="ARBA00022679"/>
    </source>
</evidence>
<evidence type="ECO:0000256" key="8">
    <source>
        <dbReference type="SAM" id="Phobius"/>
    </source>
</evidence>
<dbReference type="Proteomes" id="UP000177486">
    <property type="component" value="Unassembled WGS sequence"/>
</dbReference>
<evidence type="ECO:0000256" key="7">
    <source>
        <dbReference type="ARBA" id="ARBA00023136"/>
    </source>
</evidence>
<evidence type="ECO:0000313" key="10">
    <source>
        <dbReference type="Proteomes" id="UP000177486"/>
    </source>
</evidence>
<evidence type="ECO:0000256" key="2">
    <source>
        <dbReference type="ARBA" id="ARBA00022475"/>
    </source>
</evidence>
<feature type="transmembrane region" description="Helical" evidence="8">
    <location>
        <begin position="113"/>
        <end position="130"/>
    </location>
</feature>
<evidence type="ECO:0000256" key="6">
    <source>
        <dbReference type="ARBA" id="ARBA00022989"/>
    </source>
</evidence>
<dbReference type="InterPro" id="IPR050297">
    <property type="entry name" value="LipidA_mod_glycosyltrf_83"/>
</dbReference>
<dbReference type="GO" id="GO:0009103">
    <property type="term" value="P:lipopolysaccharide biosynthetic process"/>
    <property type="evidence" value="ECO:0007669"/>
    <property type="project" value="UniProtKB-ARBA"/>
</dbReference>
<proteinExistence type="predicted"/>
<keyword evidence="5 8" id="KW-0812">Transmembrane</keyword>
<feature type="transmembrane region" description="Helical" evidence="8">
    <location>
        <begin position="340"/>
        <end position="364"/>
    </location>
</feature>
<dbReference type="GO" id="GO:0005886">
    <property type="term" value="C:plasma membrane"/>
    <property type="evidence" value="ECO:0007669"/>
    <property type="project" value="UniProtKB-SubCell"/>
</dbReference>
<dbReference type="PANTHER" id="PTHR33908">
    <property type="entry name" value="MANNOSYLTRANSFERASE YKCB-RELATED"/>
    <property type="match status" value="1"/>
</dbReference>
<evidence type="ECO:0000256" key="1">
    <source>
        <dbReference type="ARBA" id="ARBA00004651"/>
    </source>
</evidence>
<reference evidence="9 10" key="1">
    <citation type="journal article" date="2016" name="Nat. Commun.">
        <title>Thousands of microbial genomes shed light on interconnected biogeochemical processes in an aquifer system.</title>
        <authorList>
            <person name="Anantharaman K."/>
            <person name="Brown C.T."/>
            <person name="Hug L.A."/>
            <person name="Sharon I."/>
            <person name="Castelle C.J."/>
            <person name="Probst A.J."/>
            <person name="Thomas B.C."/>
            <person name="Singh A."/>
            <person name="Wilkins M.J."/>
            <person name="Karaoz U."/>
            <person name="Brodie E.L."/>
            <person name="Williams K.H."/>
            <person name="Hubbard S.S."/>
            <person name="Banfield J.F."/>
        </authorList>
    </citation>
    <scope>NUCLEOTIDE SEQUENCE [LARGE SCALE GENOMIC DNA]</scope>
</reference>
<evidence type="ECO:0000256" key="3">
    <source>
        <dbReference type="ARBA" id="ARBA00022676"/>
    </source>
</evidence>
<name>A0A1G2EXC5_9BACT</name>
<comment type="caution">
    <text evidence="9">The sequence shown here is derived from an EMBL/GenBank/DDBJ whole genome shotgun (WGS) entry which is preliminary data.</text>
</comment>
<feature type="transmembrane region" description="Helical" evidence="8">
    <location>
        <begin position="9"/>
        <end position="30"/>
    </location>
</feature>
<gene>
    <name evidence="9" type="ORF">A2931_00930</name>
</gene>
<sequence length="422" mass="48195">MWKKYKTEILIFCLAFGVRFIYAMAVWFLYGQHPFIAYSDAESFIRAAENILSHGVFSESYSAPFIPDSLRTPGYSLFLGLFLWLKVSFAGIAIIQNFFAGITAVLIYRLAKLLFFSGSAGVVAALIFSLEPVSIYWSNLLMSDSLFGFLLISAVYLFAKNRLYWFAAVLGLSALVRPVGLYFFPLFLTAYSLRVYFEKSQNIFSVSKKALIMICVFLAVLSPWFLRNKIVFDSWEFSSAGWVNLTIFTLSEFGRQNQILVLIPSMAPDYPGRGATYEDDRDLRNINFYKNQFTRIVFGHPWEYFKFHFGSAVKVFNYHGYQYLAKEVLQAKISGFSDRAAYSAVSAGNALWLLIYGFAVFGFWKREARFWQIFFAALIILNVLLLGNNGLMQGGRYSLPVMPFVLLLGGYGIWIFKKSFDT</sequence>
<dbReference type="EMBL" id="MHMQ01000031">
    <property type="protein sequence ID" value="OGZ29918.1"/>
    <property type="molecule type" value="Genomic_DNA"/>
</dbReference>
<evidence type="ECO:0000313" key="9">
    <source>
        <dbReference type="EMBL" id="OGZ29918.1"/>
    </source>
</evidence>
<protein>
    <submittedName>
        <fullName evidence="9">Uncharacterized protein</fullName>
    </submittedName>
</protein>
<keyword evidence="6 8" id="KW-1133">Transmembrane helix</keyword>
<feature type="transmembrane region" description="Helical" evidence="8">
    <location>
        <begin position="210"/>
        <end position="226"/>
    </location>
</feature>
<keyword evidence="2" id="KW-1003">Cell membrane</keyword>
<accession>A0A1G2EXC5</accession>
<dbReference type="PANTHER" id="PTHR33908:SF11">
    <property type="entry name" value="MEMBRANE PROTEIN"/>
    <property type="match status" value="1"/>
</dbReference>
<evidence type="ECO:0000256" key="5">
    <source>
        <dbReference type="ARBA" id="ARBA00022692"/>
    </source>
</evidence>
<organism evidence="9 10">
    <name type="scientific">Candidatus Niyogibacteria bacterium RIFCSPLOWO2_01_FULL_45_48</name>
    <dbReference type="NCBI Taxonomy" id="1801724"/>
    <lineage>
        <taxon>Bacteria</taxon>
        <taxon>Candidatus Niyogiibacteriota</taxon>
    </lineage>
</organism>
<dbReference type="AlphaFoldDB" id="A0A1G2EXC5"/>
<keyword evidence="3" id="KW-0328">Glycosyltransferase</keyword>
<keyword evidence="4" id="KW-0808">Transferase</keyword>
<comment type="subcellular location">
    <subcellularLocation>
        <location evidence="1">Cell membrane</location>
        <topology evidence="1">Multi-pass membrane protein</topology>
    </subcellularLocation>
</comment>
<feature type="transmembrane region" description="Helical" evidence="8">
    <location>
        <begin position="399"/>
        <end position="416"/>
    </location>
</feature>
<feature type="transmembrane region" description="Helical" evidence="8">
    <location>
        <begin position="165"/>
        <end position="190"/>
    </location>
</feature>
<feature type="transmembrane region" description="Helical" evidence="8">
    <location>
        <begin position="370"/>
        <end position="387"/>
    </location>
</feature>
<keyword evidence="7 8" id="KW-0472">Membrane</keyword>
<feature type="transmembrane region" description="Helical" evidence="8">
    <location>
        <begin position="136"/>
        <end position="158"/>
    </location>
</feature>
<feature type="transmembrane region" description="Helical" evidence="8">
    <location>
        <begin position="77"/>
        <end position="106"/>
    </location>
</feature>
<dbReference type="GO" id="GO:0016763">
    <property type="term" value="F:pentosyltransferase activity"/>
    <property type="evidence" value="ECO:0007669"/>
    <property type="project" value="TreeGrafter"/>
</dbReference>